<keyword evidence="2" id="KW-0802">TPR repeat</keyword>
<evidence type="ECO:0000256" key="5">
    <source>
        <dbReference type="ARBA" id="ARBA00023284"/>
    </source>
</evidence>
<dbReference type="GO" id="GO:0046983">
    <property type="term" value="F:protein dimerization activity"/>
    <property type="evidence" value="ECO:0007669"/>
    <property type="project" value="InterPro"/>
</dbReference>
<dbReference type="AlphaFoldDB" id="S8DUY6"/>
<feature type="non-terminal residue" evidence="8">
    <location>
        <position position="372"/>
    </location>
</feature>
<keyword evidence="5" id="KW-0676">Redox-active center</keyword>
<sequence>MEGEKIEELKSFVEHCRRDPSVLLSSDLSFFRDFLLRFDVEIRSEYILLNCKNLVQVDAAAADIFDSDIELDNSDVVESDNDPPQKMGDVSIEVTDEMIEAAQLSKAKAMELIAEAKYGEAVDVLTEAILLNPRSSILYANRASVFVKLKKPNAAIRDADFSLKLNPDSAVGYKARGMSKALLGSWEEAASDLYSASRLDFDEEIHSVLKKVKENARKLIEHRQKRERLRKEKELEEKIKKQHKQESESKLKKKPEPVPPFRDGDVILIRSARDMKTKLTAASDASRLAVIYFTAAWCGPCRYISPEYTALAKKFPGVVFLKVDIDEAVDAAAEKNISTVPTFLFVKNGKEVDQLVGGSKQVLEATVTRHAG</sequence>
<feature type="region of interest" description="Disordered" evidence="6">
    <location>
        <begin position="231"/>
        <end position="259"/>
    </location>
</feature>
<dbReference type="Proteomes" id="UP000015453">
    <property type="component" value="Unassembled WGS sequence"/>
</dbReference>
<keyword evidence="1" id="KW-0677">Repeat</keyword>
<evidence type="ECO:0000313" key="9">
    <source>
        <dbReference type="Proteomes" id="UP000015453"/>
    </source>
</evidence>
<dbReference type="PROSITE" id="PS00194">
    <property type="entry name" value="THIOREDOXIN_1"/>
    <property type="match status" value="1"/>
</dbReference>
<feature type="compositionally biased region" description="Basic and acidic residues" evidence="6">
    <location>
        <begin position="231"/>
        <end position="256"/>
    </location>
</feature>
<dbReference type="CDD" id="cd02947">
    <property type="entry name" value="TRX_family"/>
    <property type="match status" value="1"/>
</dbReference>
<dbReference type="Gene3D" id="6.10.250.3420">
    <property type="match status" value="1"/>
</dbReference>
<dbReference type="SMART" id="SM00028">
    <property type="entry name" value="TPR"/>
    <property type="match status" value="3"/>
</dbReference>
<evidence type="ECO:0000256" key="3">
    <source>
        <dbReference type="ARBA" id="ARBA00022982"/>
    </source>
</evidence>
<dbReference type="InterPro" id="IPR011990">
    <property type="entry name" value="TPR-like_helical_dom_sf"/>
</dbReference>
<dbReference type="FunFam" id="1.25.40.10:FF:000112">
    <property type="entry name" value="FAM10 family protein"/>
    <property type="match status" value="1"/>
</dbReference>
<dbReference type="InterPro" id="IPR036249">
    <property type="entry name" value="Thioredoxin-like_sf"/>
</dbReference>
<evidence type="ECO:0000256" key="6">
    <source>
        <dbReference type="SAM" id="MobiDB-lite"/>
    </source>
</evidence>
<protein>
    <recommendedName>
        <fullName evidence="7">Thioredoxin domain-containing protein</fullName>
    </recommendedName>
</protein>
<keyword evidence="4" id="KW-1015">Disulfide bond</keyword>
<dbReference type="InterPro" id="IPR019734">
    <property type="entry name" value="TPR_rpt"/>
</dbReference>
<dbReference type="GO" id="GO:0030544">
    <property type="term" value="F:Hsp70 protein binding"/>
    <property type="evidence" value="ECO:0007669"/>
    <property type="project" value="TreeGrafter"/>
</dbReference>
<dbReference type="Pfam" id="PF00085">
    <property type="entry name" value="Thioredoxin"/>
    <property type="match status" value="1"/>
</dbReference>
<dbReference type="FunFam" id="3.40.30.10:FF:000245">
    <property type="entry name" value="Thioredoxin"/>
    <property type="match status" value="1"/>
</dbReference>
<dbReference type="InterPro" id="IPR013766">
    <property type="entry name" value="Thioredoxin_domain"/>
</dbReference>
<name>S8DUY6_9LAMI</name>
<keyword evidence="3" id="KW-0249">Electron transport</keyword>
<evidence type="ECO:0000256" key="1">
    <source>
        <dbReference type="ARBA" id="ARBA00022737"/>
    </source>
</evidence>
<keyword evidence="9" id="KW-1185">Reference proteome</keyword>
<dbReference type="InterPro" id="IPR017937">
    <property type="entry name" value="Thioredoxin_CS"/>
</dbReference>
<dbReference type="PANTHER" id="PTHR45883">
    <property type="entry name" value="HSC70-INTERACTING PROTEIN"/>
    <property type="match status" value="1"/>
</dbReference>
<dbReference type="GO" id="GO:0000118">
    <property type="term" value="C:histone deacetylase complex"/>
    <property type="evidence" value="ECO:0007669"/>
    <property type="project" value="TreeGrafter"/>
</dbReference>
<dbReference type="PANTHER" id="PTHR45883:SF7">
    <property type="entry name" value="TPR REPEAT-CONTAINING THIOREDOXIN TDX"/>
    <property type="match status" value="1"/>
</dbReference>
<dbReference type="EMBL" id="AUSU01003377">
    <property type="protein sequence ID" value="EPS66963.1"/>
    <property type="molecule type" value="Genomic_DNA"/>
</dbReference>
<evidence type="ECO:0000259" key="7">
    <source>
        <dbReference type="PROSITE" id="PS51352"/>
    </source>
</evidence>
<organism evidence="8 9">
    <name type="scientific">Genlisea aurea</name>
    <dbReference type="NCBI Taxonomy" id="192259"/>
    <lineage>
        <taxon>Eukaryota</taxon>
        <taxon>Viridiplantae</taxon>
        <taxon>Streptophyta</taxon>
        <taxon>Embryophyta</taxon>
        <taxon>Tracheophyta</taxon>
        <taxon>Spermatophyta</taxon>
        <taxon>Magnoliopsida</taxon>
        <taxon>eudicotyledons</taxon>
        <taxon>Gunneridae</taxon>
        <taxon>Pentapetalae</taxon>
        <taxon>asterids</taxon>
        <taxon>lamiids</taxon>
        <taxon>Lamiales</taxon>
        <taxon>Lentibulariaceae</taxon>
        <taxon>Genlisea</taxon>
    </lineage>
</organism>
<reference evidence="8 9" key="1">
    <citation type="journal article" date="2013" name="BMC Genomics">
        <title>The miniature genome of a carnivorous plant Genlisea aurea contains a low number of genes and short non-coding sequences.</title>
        <authorList>
            <person name="Leushkin E.V."/>
            <person name="Sutormin R.A."/>
            <person name="Nabieva E.R."/>
            <person name="Penin A.A."/>
            <person name="Kondrashov A.S."/>
            <person name="Logacheva M.D."/>
        </authorList>
    </citation>
    <scope>NUCLEOTIDE SEQUENCE [LARGE SCALE GENOMIC DNA]</scope>
</reference>
<dbReference type="SUPFAM" id="SSF52833">
    <property type="entry name" value="Thioredoxin-like"/>
    <property type="match status" value="1"/>
</dbReference>
<dbReference type="SUPFAM" id="SSF48452">
    <property type="entry name" value="TPR-like"/>
    <property type="match status" value="1"/>
</dbReference>
<dbReference type="Gene3D" id="3.40.30.10">
    <property type="entry name" value="Glutaredoxin"/>
    <property type="match status" value="1"/>
</dbReference>
<dbReference type="Gene3D" id="1.25.40.10">
    <property type="entry name" value="Tetratricopeptide repeat domain"/>
    <property type="match status" value="1"/>
</dbReference>
<feature type="domain" description="Thioredoxin" evidence="7">
    <location>
        <begin position="248"/>
        <end position="372"/>
    </location>
</feature>
<dbReference type="Pfam" id="PF18253">
    <property type="entry name" value="HipN"/>
    <property type="match status" value="1"/>
</dbReference>
<keyword evidence="3" id="KW-0813">Transport</keyword>
<proteinExistence type="predicted"/>
<accession>S8DUY6</accession>
<dbReference type="GO" id="GO:0006950">
    <property type="term" value="P:response to stress"/>
    <property type="evidence" value="ECO:0007669"/>
    <property type="project" value="UniProtKB-ARBA"/>
</dbReference>
<dbReference type="InterPro" id="IPR034649">
    <property type="entry name" value="Hip_N"/>
</dbReference>
<evidence type="ECO:0000256" key="2">
    <source>
        <dbReference type="ARBA" id="ARBA00022803"/>
    </source>
</evidence>
<comment type="caution">
    <text evidence="8">The sequence shown here is derived from an EMBL/GenBank/DDBJ whole genome shotgun (WGS) entry which is preliminary data.</text>
</comment>
<dbReference type="CDD" id="cd14438">
    <property type="entry name" value="Hip_N"/>
    <property type="match status" value="1"/>
</dbReference>
<gene>
    <name evidence="8" type="ORF">M569_07812</name>
</gene>
<dbReference type="PROSITE" id="PS51352">
    <property type="entry name" value="THIOREDOXIN_2"/>
    <property type="match status" value="1"/>
</dbReference>
<dbReference type="OrthoDB" id="2121326at2759"/>
<evidence type="ECO:0000313" key="8">
    <source>
        <dbReference type="EMBL" id="EPS66963.1"/>
    </source>
</evidence>
<evidence type="ECO:0000256" key="4">
    <source>
        <dbReference type="ARBA" id="ARBA00023157"/>
    </source>
</evidence>